<organism evidence="3 4">
    <name type="scientific">Carpediemonas membranifera</name>
    <dbReference type="NCBI Taxonomy" id="201153"/>
    <lineage>
        <taxon>Eukaryota</taxon>
        <taxon>Metamonada</taxon>
        <taxon>Carpediemonas-like organisms</taxon>
        <taxon>Carpediemonas</taxon>
    </lineage>
</organism>
<comment type="caution">
    <text evidence="3">The sequence shown here is derived from an EMBL/GenBank/DDBJ whole genome shotgun (WGS) entry which is preliminary data.</text>
</comment>
<keyword evidence="1" id="KW-1133">Transmembrane helix</keyword>
<dbReference type="PANTHER" id="PTHR48079">
    <property type="entry name" value="PROTEIN YEEZ"/>
    <property type="match status" value="1"/>
</dbReference>
<dbReference type="AlphaFoldDB" id="A0A8J6E442"/>
<dbReference type="GO" id="GO:0004029">
    <property type="term" value="F:aldehyde dehydrogenase (NAD+) activity"/>
    <property type="evidence" value="ECO:0007669"/>
    <property type="project" value="TreeGrafter"/>
</dbReference>
<dbReference type="InterPro" id="IPR001509">
    <property type="entry name" value="Epimerase_deHydtase"/>
</dbReference>
<dbReference type="InterPro" id="IPR051783">
    <property type="entry name" value="NAD(P)-dependent_oxidoreduct"/>
</dbReference>
<evidence type="ECO:0000256" key="1">
    <source>
        <dbReference type="SAM" id="Phobius"/>
    </source>
</evidence>
<protein>
    <submittedName>
        <fullName evidence="3">NAD dependent epimerase/dehydratase family</fullName>
    </submittedName>
</protein>
<dbReference type="SUPFAM" id="SSF51735">
    <property type="entry name" value="NAD(P)-binding Rossmann-fold domains"/>
    <property type="match status" value="1"/>
</dbReference>
<keyword evidence="4" id="KW-1185">Reference proteome</keyword>
<gene>
    <name evidence="3" type="ORF">J8273_1761</name>
</gene>
<feature type="domain" description="NAD-dependent epimerase/dehydratase" evidence="2">
    <location>
        <begin position="11"/>
        <end position="236"/>
    </location>
</feature>
<reference evidence="3" key="1">
    <citation type="submission" date="2021-05" db="EMBL/GenBank/DDBJ databases">
        <title>A free-living protist that lacks canonical eukaryotic 1 DNA replication and segregation systems.</title>
        <authorList>
            <person name="Salas-Leiva D.E."/>
            <person name="Tromer E.C."/>
            <person name="Curtis B.A."/>
            <person name="Jerlstrom-Hultqvist J."/>
            <person name="Kolisko M."/>
            <person name="Yi Z."/>
            <person name="Salas-Leiva J.S."/>
            <person name="Gallot-Lavallee L."/>
            <person name="Kops G.J.P.L."/>
            <person name="Archibald J.M."/>
            <person name="Simpson A.G.B."/>
            <person name="Roger A.J."/>
        </authorList>
    </citation>
    <scope>NUCLEOTIDE SEQUENCE</scope>
    <source>
        <strain evidence="3">BICM</strain>
    </source>
</reference>
<evidence type="ECO:0000313" key="3">
    <source>
        <dbReference type="EMBL" id="KAG9396743.1"/>
    </source>
</evidence>
<dbReference type="InterPro" id="IPR036291">
    <property type="entry name" value="NAD(P)-bd_dom_sf"/>
</dbReference>
<evidence type="ECO:0000313" key="4">
    <source>
        <dbReference type="Proteomes" id="UP000717585"/>
    </source>
</evidence>
<dbReference type="Proteomes" id="UP000717585">
    <property type="component" value="Unassembled WGS sequence"/>
</dbReference>
<keyword evidence="1" id="KW-0812">Transmembrane</keyword>
<feature type="transmembrane region" description="Helical" evidence="1">
    <location>
        <begin position="257"/>
        <end position="279"/>
    </location>
</feature>
<dbReference type="PANTHER" id="PTHR48079:SF6">
    <property type="entry name" value="NAD(P)-BINDING DOMAIN-CONTAINING PROTEIN-RELATED"/>
    <property type="match status" value="1"/>
</dbReference>
<proteinExistence type="predicted"/>
<name>A0A8J6E442_9EUKA</name>
<dbReference type="Gene3D" id="3.40.50.720">
    <property type="entry name" value="NAD(P)-binding Rossmann-like Domain"/>
    <property type="match status" value="1"/>
</dbReference>
<dbReference type="GO" id="GO:0005737">
    <property type="term" value="C:cytoplasm"/>
    <property type="evidence" value="ECO:0007669"/>
    <property type="project" value="TreeGrafter"/>
</dbReference>
<dbReference type="EMBL" id="JAHDYR010000005">
    <property type="protein sequence ID" value="KAG9396743.1"/>
    <property type="molecule type" value="Genomic_DNA"/>
</dbReference>
<accession>A0A8J6E442</accession>
<evidence type="ECO:0000259" key="2">
    <source>
        <dbReference type="Pfam" id="PF01370"/>
    </source>
</evidence>
<dbReference type="OrthoDB" id="2735536at2759"/>
<keyword evidence="1" id="KW-0472">Membrane</keyword>
<sequence length="337" mass="36809">MERKPAKKGKVFVTGGTGFVGSNVVRVLREKGYPVRLLVRATSKFDRLQGLDFETHVGDILNYDSIEAGMDGCDFCLHLACISSWDDIGSPRMKQVAFEGTRNVLNAAKKLIIRFVFVSSAAAVDGSFKPMINDETARFTLHGSRCSYSIAKHEAEAIVLKEAANMPAGAVIVNPGEIYGPDDHAFITAGNIRDMAKDWPVLACTGGTAIVHVDSIARGIIGAMEKGHSGERYILGGPNLTIPELAKTVRKVTRRKVPILTFPGVLALMLVRMLAFLHLPSPVHPALMEYACRYWFVDDVKARLELGYGSAEEGYKYQDAEEIIASVVGWLEEAGHI</sequence>
<dbReference type="Pfam" id="PF01370">
    <property type="entry name" value="Epimerase"/>
    <property type="match status" value="1"/>
</dbReference>